<dbReference type="PROSITE" id="PS00141">
    <property type="entry name" value="ASP_PROTEASE"/>
    <property type="match status" value="1"/>
</dbReference>
<feature type="compositionally biased region" description="Basic and acidic residues" evidence="1">
    <location>
        <begin position="1533"/>
        <end position="1543"/>
    </location>
</feature>
<dbReference type="GO" id="GO:0006508">
    <property type="term" value="P:proteolysis"/>
    <property type="evidence" value="ECO:0007669"/>
    <property type="project" value="InterPro"/>
</dbReference>
<feature type="compositionally biased region" description="Basic and acidic residues" evidence="1">
    <location>
        <begin position="1713"/>
        <end position="1726"/>
    </location>
</feature>
<organism evidence="2 3">
    <name type="scientific">Symbiodinium pilosum</name>
    <name type="common">Dinoflagellate</name>
    <dbReference type="NCBI Taxonomy" id="2952"/>
    <lineage>
        <taxon>Eukaryota</taxon>
        <taxon>Sar</taxon>
        <taxon>Alveolata</taxon>
        <taxon>Dinophyceae</taxon>
        <taxon>Suessiales</taxon>
        <taxon>Symbiodiniaceae</taxon>
        <taxon>Symbiodinium</taxon>
    </lineage>
</organism>
<name>A0A812PNW2_SYMPI</name>
<sequence>MASGNIQAAEERNLIPVWDGKPETFSHFVTEVKWTLTATRKDDRPLLAAKIIRKALHSGQSTLVQLMYKLEPEDFRTEDSVSKLVKYLEESPLNRQPLPDAGNKIGGYYRRLQRRNQEALPAFLIREDKVHDDMLKALQRLLRERDLAFDGYETTVDELKAFCGMGPDESLYFGPEADMDADAAAAEDDQEDDSATTLPGQPASRASSASRTSRRGARSSTTSSGKDKVTEVPKARGKDLLQRLMEKGLMPLSALDVIRGWMVLEMSTASEEERRIVKAATRNRLGYAEVRQALLAMYEDRGGKHGRPFAQAKGGKGTYFGEMDDEYHDDSAEYPDAAYLHYQSAWSEPEAQGEWYDPGHWGYYQEPEPNAEWQEWPPDEEVGEAPSDEVFASLKQKDFEDQKKELEAMIAENDGNLAEARRAVAAAARDRGWGNVQQRQPKPTSAYMTSKGGGKAKGPHHKGKKGAKMLEEANWVNYSGKKGKQFSKSQAKGPKGPPWSAYHVEAGIEFFATSEHEARSEGSALAASEGLIDTGATATAGGQDAVNKLCAAVAAARPDTKIVIHERERPYFRCGSGKWGRALFKVDLVRGNVVFSIFALPSEGVPVLVGMRELKSLDAFIGCARGRCLVDGRMVQLRKTPKGHLVMDVAEHVFSHNKPTASDIVRYKAASEPPTRPPTTSASTYRQQAAKTTYKWVPKNQTSASRTVRFAAPEATRRSYMLELQTEERSEMEAVEQAFVQWSVDSRDLRTQSDFLGLSTDELRYVFGSGDMLAAIREAVREAVAEEMKQARPAKGKGRSRGSGEKTEFDYTRQQGPDTRDPRYKQEAWPCQGRHRYTSGANRYGRWTECATYGHRQSYTPAKGASGESAWTNLPQNVVKALERLRMAGWEPETLAAKDVKNMIDIVAKEKRLLTGKDKTNPKKATAEAKTAAKGKTNLETVLVDQPADEMEGYEKVEPPQENDVELARGQDNEVQDMDFVEPWKQEDVTGRTDGNFGKACGHRGLVVHNKTIGAGYDLMKSADVEKMLLEIEEQAPWKTWFSPACVLPATEPASPAAVREKQMKAKYQLDNVSRLTEGILKGGGHRHVYLEMPSTSTSWGTAAARKFKTLLGQHGSMFRTLIDGCMVGMSSGTGIPIKKQFTVIHNDREFHEKMHVVCDRSHGHWELERLALEEPIHEVHGAPEVIAAAQQIENDADLNLDVPDESEVTEEMREQGMPRWVVNEALNLKCQPCLDTKRGGNMVVPHSVGTSSRSAWLVEMLWEGPMNESGTDPGRHLLETFAGSWLQHRPKPEWIVTDPQSSLAKGDFAEWHPDAAEETRSSPLDFVGTWRLQRTTRRRQDADPLEVNKNRDERPESFWQQQRWRARAEEIHKQELARETFTRLHNAAPRPVVDYQPGDWVCVWRNERVAMLEPPVLPDGRVSVVWVLMGTKLWRCAPEQLRMASEQEVITELMAKGNIVIRPVQDIMKGLKRFMDVIKEPFSTEYEYEDALPEEPAPGGAPEPQPGLSEAQPAHEWGDSLQDATDAWSERLAARDQADQASRRRTSRSRSAERAPSASEDHRAGADYEVAANGVSQCGSALGRPSQTATDARKHSARRDPDTWELDTENRMLIRHRNSWRSRMFVPTSLASCPVPADQFTGKRVTKWLDPRGGVGSLVDKWISARTPADRIPMKKWKGSAHVEYKKGYDVLAPNRKEFEEPPEPTTKKKRATSEPKERRGRDEPESSTSSTPSATPGATTSQRAAVAADLRDRPESAISSTPSATPGASSNFRPEVFSLTEADKSANLDDETIMLVKKRIEQLQNATDQGIKLNSLRLETHRLRQEEKDLIKAIRRACENQEAFVASGATYAKNKMASNKEVNYRKLGRADRKRMDEAMAREISEVLRSQALKAASEGLSEEEVKDRIIPMRWILTWKPVPDGQPPTSSENEVSSADGKSKAKARVEEYKNRQPEHLTASPTLSRLGRNMLLQAAAFDKHTIECADAKSAFLQADQGIGADQLFTRGVPELAMALGLTPGALMEVVGAVYGLTNAPRIFWLDVDAKMRSLGGRPHDIDRCLWIFKNRFGKVIGRVGAHVDDFIISGDHGDAEFMALREKIRGMYSWSPWRTGSFTFAGLEIRQMKNFEIRVTQETYCNTLVPIEIGNDKSRGDSTPLTPKEISQYRGLIMKAQWRAVQTAFQYSARVGIAASAVNQATLSNLREANSLMKELRTTAKEDLVFHSFNYNRETDLPDDGATGGYITGFADPDILQGKEAKMSAMDWRSWKLDRPVKGTNGSECQGVYEAEDKGWKCRPFWALINGQELTRTNAKALASKMESLLVTDSRGLYDAISSSDSPLLGMSNSRTGVEASAIQKGVREDGKCYLTWVPSDMNLADCLTKPPVQIVFLFG</sequence>
<feature type="non-terminal residue" evidence="2">
    <location>
        <position position="1"/>
    </location>
</feature>
<feature type="compositionally biased region" description="Low complexity" evidence="1">
    <location>
        <begin position="1758"/>
        <end position="1772"/>
    </location>
</feature>
<feature type="compositionally biased region" description="Polar residues" evidence="1">
    <location>
        <begin position="1927"/>
        <end position="1936"/>
    </location>
</feature>
<evidence type="ECO:0000256" key="1">
    <source>
        <dbReference type="SAM" id="MobiDB-lite"/>
    </source>
</evidence>
<evidence type="ECO:0000313" key="2">
    <source>
        <dbReference type="EMBL" id="CAE7359611.1"/>
    </source>
</evidence>
<dbReference type="InterPro" id="IPR001969">
    <property type="entry name" value="Aspartic_peptidase_AS"/>
</dbReference>
<feature type="compositionally biased region" description="Basic and acidic residues" evidence="1">
    <location>
        <begin position="225"/>
        <end position="234"/>
    </location>
</feature>
<dbReference type="EMBL" id="CAJNIZ010014254">
    <property type="protein sequence ID" value="CAE7359611.1"/>
    <property type="molecule type" value="Genomic_DNA"/>
</dbReference>
<gene>
    <name evidence="2" type="primary">SIRT6</name>
    <name evidence="2" type="ORF">SPIL2461_LOCUS8588</name>
</gene>
<feature type="region of interest" description="Disordered" evidence="1">
    <location>
        <begin position="1578"/>
        <end position="1602"/>
    </location>
</feature>
<feature type="compositionally biased region" description="Basic and acidic residues" evidence="1">
    <location>
        <begin position="802"/>
        <end position="811"/>
    </location>
</feature>
<proteinExistence type="predicted"/>
<feature type="compositionally biased region" description="Low complexity" evidence="1">
    <location>
        <begin position="1728"/>
        <end position="1743"/>
    </location>
</feature>
<feature type="region of interest" description="Disordered" evidence="1">
    <location>
        <begin position="429"/>
        <end position="464"/>
    </location>
</feature>
<feature type="compositionally biased region" description="Polar residues" evidence="1">
    <location>
        <begin position="1578"/>
        <end position="1591"/>
    </location>
</feature>
<feature type="compositionally biased region" description="Basic and acidic residues" evidence="1">
    <location>
        <begin position="1592"/>
        <end position="1602"/>
    </location>
</feature>
<keyword evidence="3" id="KW-1185">Reference proteome</keyword>
<dbReference type="GO" id="GO:0004190">
    <property type="term" value="F:aspartic-type endopeptidase activity"/>
    <property type="evidence" value="ECO:0007669"/>
    <property type="project" value="InterPro"/>
</dbReference>
<feature type="compositionally biased region" description="Pro residues" evidence="1">
    <location>
        <begin position="1496"/>
        <end position="1506"/>
    </location>
</feature>
<feature type="region of interest" description="Disordered" evidence="1">
    <location>
        <begin position="1489"/>
        <end position="1519"/>
    </location>
</feature>
<feature type="region of interest" description="Disordered" evidence="1">
    <location>
        <begin position="1533"/>
        <end position="1566"/>
    </location>
</feature>
<reference evidence="2" key="1">
    <citation type="submission" date="2021-02" db="EMBL/GenBank/DDBJ databases">
        <authorList>
            <person name="Dougan E. K."/>
            <person name="Rhodes N."/>
            <person name="Thang M."/>
            <person name="Chan C."/>
        </authorList>
    </citation>
    <scope>NUCLEOTIDE SEQUENCE</scope>
</reference>
<protein>
    <submittedName>
        <fullName evidence="2">SIRT6 protein</fullName>
    </submittedName>
</protein>
<accession>A0A812PNW2</accession>
<evidence type="ECO:0000313" key="3">
    <source>
        <dbReference type="Proteomes" id="UP000649617"/>
    </source>
</evidence>
<feature type="region of interest" description="Disordered" evidence="1">
    <location>
        <begin position="183"/>
        <end position="234"/>
    </location>
</feature>
<comment type="caution">
    <text evidence="2">The sequence shown here is derived from an EMBL/GenBank/DDBJ whole genome shotgun (WGS) entry which is preliminary data.</text>
</comment>
<feature type="region of interest" description="Disordered" evidence="1">
    <location>
        <begin position="1921"/>
        <end position="1945"/>
    </location>
</feature>
<feature type="region of interest" description="Disordered" evidence="1">
    <location>
        <begin position="1695"/>
        <end position="1774"/>
    </location>
</feature>
<feature type="compositionally biased region" description="Acidic residues" evidence="1">
    <location>
        <begin position="183"/>
        <end position="194"/>
    </location>
</feature>
<dbReference type="OrthoDB" id="442693at2759"/>
<feature type="region of interest" description="Disordered" evidence="1">
    <location>
        <begin position="787"/>
        <end position="826"/>
    </location>
</feature>
<dbReference type="Proteomes" id="UP000649617">
    <property type="component" value="Unassembled WGS sequence"/>
</dbReference>
<feature type="compositionally biased region" description="Polar residues" evidence="1">
    <location>
        <begin position="435"/>
        <end position="448"/>
    </location>
</feature>